<dbReference type="AlphaFoldDB" id="A0A7T4WEC5"/>
<dbReference type="EMBL" id="CP059488">
    <property type="protein sequence ID" value="QQD73007.1"/>
    <property type="molecule type" value="Genomic_DNA"/>
</dbReference>
<organism evidence="2 3">
    <name type="scientific">Acidithiobacillus ferrivorans</name>
    <dbReference type="NCBI Taxonomy" id="160808"/>
    <lineage>
        <taxon>Bacteria</taxon>
        <taxon>Pseudomonadati</taxon>
        <taxon>Pseudomonadota</taxon>
        <taxon>Acidithiobacillia</taxon>
        <taxon>Acidithiobacillales</taxon>
        <taxon>Acidithiobacillaceae</taxon>
        <taxon>Acidithiobacillus</taxon>
    </lineage>
</organism>
<sequence length="238" mass="27163">MSEQEAEPVKNKAPKALRDVNETEFAALVRGLVLDVVDAHIHWGQLTLLEKEMNARPDVSAQAYTFWHYTRVAHRQTALASLARVFDQEPGSLHMRSFLEAIRDHLHLFNKEGISRRRPDDPFVKMMSPEAAKPDPAQLARDIDSCSTLDPDIKALNRFRSNLLAHRGAKLTRQDDVDKSPPLLVEQVKRLLDRAKTLLNRYSFMFDNSGYSMVPHGHGDLVNIFDGVERDLNPKFRD</sequence>
<proteinExistence type="predicted"/>
<dbReference type="Pfam" id="PF18734">
    <property type="entry name" value="HEPN_AbiU2"/>
    <property type="match status" value="1"/>
</dbReference>
<gene>
    <name evidence="2" type="ORF">H2515_01310</name>
</gene>
<feature type="domain" description="HEPN AbiU2-like" evidence="1">
    <location>
        <begin position="24"/>
        <end position="215"/>
    </location>
</feature>
<name>A0A7T4WEC5_9PROT</name>
<protein>
    <recommendedName>
        <fullName evidence="1">HEPN AbiU2-like domain-containing protein</fullName>
    </recommendedName>
</protein>
<dbReference type="Proteomes" id="UP000595420">
    <property type="component" value="Chromosome"/>
</dbReference>
<evidence type="ECO:0000313" key="2">
    <source>
        <dbReference type="EMBL" id="QQD73007.1"/>
    </source>
</evidence>
<evidence type="ECO:0000259" key="1">
    <source>
        <dbReference type="Pfam" id="PF18734"/>
    </source>
</evidence>
<dbReference type="RefSeq" id="WP_198660742.1">
    <property type="nucleotide sequence ID" value="NZ_CP059488.1"/>
</dbReference>
<accession>A0A7T4WEC5</accession>
<evidence type="ECO:0000313" key="3">
    <source>
        <dbReference type="Proteomes" id="UP000595420"/>
    </source>
</evidence>
<dbReference type="InterPro" id="IPR040704">
    <property type="entry name" value="HEPN_AbiU2"/>
</dbReference>
<reference evidence="2 3" key="1">
    <citation type="submission" date="2020-07" db="EMBL/GenBank/DDBJ databases">
        <title>Complete genome sequence analysis of Acidithiobacillus ferrivorans XJFY6S-08 reveals extreme environmental adaptation to alpine acid mine drainage.</title>
        <authorList>
            <person name="Yan L."/>
            <person name="Ni Y."/>
        </authorList>
    </citation>
    <scope>NUCLEOTIDE SEQUENCE [LARGE SCALE GENOMIC DNA]</scope>
    <source>
        <strain evidence="2 3">XJFY6S-08</strain>
    </source>
</reference>